<evidence type="ECO:0000313" key="1">
    <source>
        <dbReference type="EMBL" id="SBT55654.1"/>
    </source>
</evidence>
<dbReference type="InterPro" id="IPR008780">
    <property type="entry name" value="Plasmodium_Vir"/>
</dbReference>
<reference evidence="2" key="1">
    <citation type="submission" date="2016-05" db="EMBL/GenBank/DDBJ databases">
        <authorList>
            <person name="Naeem Raeece"/>
        </authorList>
    </citation>
    <scope>NUCLEOTIDE SEQUENCE [LARGE SCALE GENOMIC DNA]</scope>
</reference>
<proteinExistence type="predicted"/>
<organism evidence="1 2">
    <name type="scientific">Plasmodium ovale wallikeri</name>
    <dbReference type="NCBI Taxonomy" id="864142"/>
    <lineage>
        <taxon>Eukaryota</taxon>
        <taxon>Sar</taxon>
        <taxon>Alveolata</taxon>
        <taxon>Apicomplexa</taxon>
        <taxon>Aconoidasida</taxon>
        <taxon>Haemosporida</taxon>
        <taxon>Plasmodiidae</taxon>
        <taxon>Plasmodium</taxon>
        <taxon>Plasmodium (Plasmodium)</taxon>
    </lineage>
</organism>
<dbReference type="Proteomes" id="UP000078555">
    <property type="component" value="Unassembled WGS sequence"/>
</dbReference>
<sequence length="347" mass="40661">MSANPNLCTFENLAKEDNEFKNTALYKVYNKFLQTCDHNGDESYKYCGLDDQYANVNPSVRLFFGKVKSILNRIRYMQDEYFLDIKYEKGNVCTYFKYWFYDQIIDKEFKGNQITELFDILEKEKDLFSNANCDYHAMKLNEMKTIKTLYDYFAFYDTYKGKHEKIIHQISNSKYCKNFNNVKAFYSSFYDTCDDSSTMYCSEFKKFIKEYISFDDELSLSCNDEVIDAKVFEHEGLKSLVIRAPIWRDTLAGSGDDESYASMPEDISGNRIPTVVSSSLVGIFVILLISYKFTPLRSMLGRPFGLMKNILKNPNEGYDESELDKYEYEGNNSDYTEYNILYHSGDN</sequence>
<dbReference type="EMBL" id="FLRD01000795">
    <property type="protein sequence ID" value="SBT55654.1"/>
    <property type="molecule type" value="Genomic_DNA"/>
</dbReference>
<accession>A0A1A9AHI2</accession>
<evidence type="ECO:0000313" key="2">
    <source>
        <dbReference type="Proteomes" id="UP000078555"/>
    </source>
</evidence>
<protein>
    <submittedName>
        <fullName evidence="1">PIR Superfamily Protein</fullName>
    </submittedName>
</protein>
<dbReference type="AlphaFoldDB" id="A0A1A9AHI2"/>
<dbReference type="Pfam" id="PF05795">
    <property type="entry name" value="Plasmodium_Vir"/>
    <property type="match status" value="2"/>
</dbReference>
<name>A0A1A9AHI2_PLAOA</name>
<gene>
    <name evidence="1" type="ORF">POVWA1_071380</name>
</gene>
<keyword evidence="2" id="KW-1185">Reference proteome</keyword>